<dbReference type="EMBL" id="AP024484">
    <property type="protein sequence ID" value="BCS85125.1"/>
    <property type="molecule type" value="Genomic_DNA"/>
</dbReference>
<sequence length="119" mass="13608">MNKDVKTDKELIAYCGLYCGACGKFIKGNCPGCRKNDKAKWCKIRTCCINNNYHTCAECQMNTHDCKKFNNFFSKLFALIFKSDRDACIRRINDIGELNYAKEMSDKGKMTIKKGCSKC</sequence>
<dbReference type="RefSeq" id="WP_207155283.1">
    <property type="nucleotide sequence ID" value="NZ_AP024484.1"/>
</dbReference>
<accession>A0ABN6EGT7</accession>
<evidence type="ECO:0000313" key="1">
    <source>
        <dbReference type="EMBL" id="BCS85125.1"/>
    </source>
</evidence>
<keyword evidence="2" id="KW-1185">Reference proteome</keyword>
<name>A0ABN6EGT7_9BACT</name>
<evidence type="ECO:0000313" key="2">
    <source>
        <dbReference type="Proteomes" id="UP001319045"/>
    </source>
</evidence>
<protein>
    <submittedName>
        <fullName evidence="1">DUF3795 domain-containing protein</fullName>
    </submittedName>
</protein>
<dbReference type="Proteomes" id="UP001319045">
    <property type="component" value="Chromosome"/>
</dbReference>
<proteinExistence type="predicted"/>
<dbReference type="Pfam" id="PF12675">
    <property type="entry name" value="DUF3795"/>
    <property type="match status" value="1"/>
</dbReference>
<dbReference type="InterPro" id="IPR024227">
    <property type="entry name" value="DUF3795"/>
</dbReference>
<organism evidence="1 2">
    <name type="scientific">Prevotella herbatica</name>
    <dbReference type="NCBI Taxonomy" id="2801997"/>
    <lineage>
        <taxon>Bacteria</taxon>
        <taxon>Pseudomonadati</taxon>
        <taxon>Bacteroidota</taxon>
        <taxon>Bacteroidia</taxon>
        <taxon>Bacteroidales</taxon>
        <taxon>Prevotellaceae</taxon>
        <taxon>Prevotella</taxon>
    </lineage>
</organism>
<reference evidence="1 2" key="1">
    <citation type="journal article" date="2022" name="Int. J. Syst. Evol. Microbiol.">
        <title>Prevotella herbatica sp. nov., a plant polysaccharide-decomposing anaerobic bacterium isolated from a methanogenic reactor.</title>
        <authorList>
            <person name="Uek A."/>
            <person name="Tonouchi A."/>
            <person name="Kaku N."/>
            <person name="Ueki K."/>
        </authorList>
    </citation>
    <scope>NUCLEOTIDE SEQUENCE [LARGE SCALE GENOMIC DNA]</scope>
    <source>
        <strain evidence="1 2">WR041</strain>
    </source>
</reference>
<gene>
    <name evidence="1" type="ORF">prwr041_10180</name>
</gene>